<gene>
    <name evidence="1" type="ORF">HAX54_052970</name>
</gene>
<evidence type="ECO:0000313" key="1">
    <source>
        <dbReference type="EMBL" id="MCE3214650.1"/>
    </source>
</evidence>
<comment type="caution">
    <text evidence="1">The sequence shown here is derived from an EMBL/GenBank/DDBJ whole genome shotgun (WGS) entry which is preliminary data.</text>
</comment>
<dbReference type="EMBL" id="JACEIK010009743">
    <property type="protein sequence ID" value="MCE3214650.1"/>
    <property type="molecule type" value="Genomic_DNA"/>
</dbReference>
<sequence>MDEETFGCEMEEEILEETFARLFLSGEEWEEVNAIQGKKGIGHDRSFSGRMLMQKRRVPPSRRIVNPYDAGQSPALNQETYTGNAIGGSPILIGDLQYARPSRDSPVGSLMIVASTRFTGSY</sequence>
<evidence type="ECO:0000313" key="2">
    <source>
        <dbReference type="Proteomes" id="UP000823775"/>
    </source>
</evidence>
<keyword evidence="2" id="KW-1185">Reference proteome</keyword>
<reference evidence="1 2" key="1">
    <citation type="journal article" date="2021" name="BMC Genomics">
        <title>Datura genome reveals duplications of psychoactive alkaloid biosynthetic genes and high mutation rate following tissue culture.</title>
        <authorList>
            <person name="Rajewski A."/>
            <person name="Carter-House D."/>
            <person name="Stajich J."/>
            <person name="Litt A."/>
        </authorList>
    </citation>
    <scope>NUCLEOTIDE SEQUENCE [LARGE SCALE GENOMIC DNA]</scope>
    <source>
        <strain evidence="1">AR-01</strain>
    </source>
</reference>
<protein>
    <submittedName>
        <fullName evidence="1">Uncharacterized protein</fullName>
    </submittedName>
</protein>
<accession>A0ABS8WRQ6</accession>
<proteinExistence type="predicted"/>
<name>A0ABS8WRQ6_DATST</name>
<dbReference type="Proteomes" id="UP000823775">
    <property type="component" value="Unassembled WGS sequence"/>
</dbReference>
<organism evidence="1 2">
    <name type="scientific">Datura stramonium</name>
    <name type="common">Jimsonweed</name>
    <name type="synonym">Common thornapple</name>
    <dbReference type="NCBI Taxonomy" id="4076"/>
    <lineage>
        <taxon>Eukaryota</taxon>
        <taxon>Viridiplantae</taxon>
        <taxon>Streptophyta</taxon>
        <taxon>Embryophyta</taxon>
        <taxon>Tracheophyta</taxon>
        <taxon>Spermatophyta</taxon>
        <taxon>Magnoliopsida</taxon>
        <taxon>eudicotyledons</taxon>
        <taxon>Gunneridae</taxon>
        <taxon>Pentapetalae</taxon>
        <taxon>asterids</taxon>
        <taxon>lamiids</taxon>
        <taxon>Solanales</taxon>
        <taxon>Solanaceae</taxon>
        <taxon>Solanoideae</taxon>
        <taxon>Datureae</taxon>
        <taxon>Datura</taxon>
    </lineage>
</organism>